<dbReference type="Gene3D" id="3.40.720.10">
    <property type="entry name" value="Alkaline Phosphatase, subunit A"/>
    <property type="match status" value="1"/>
</dbReference>
<gene>
    <name evidence="1" type="ORF">JYU06_05370</name>
</gene>
<keyword evidence="2" id="KW-1185">Reference proteome</keyword>
<evidence type="ECO:0000313" key="1">
    <source>
        <dbReference type="EMBL" id="MBN4068931.1"/>
    </source>
</evidence>
<name>A0ABS3AV06_9BACT</name>
<dbReference type="EMBL" id="JAFITO010000084">
    <property type="protein sequence ID" value="MBN4068931.1"/>
    <property type="molecule type" value="Genomic_DNA"/>
</dbReference>
<dbReference type="Pfam" id="PF01663">
    <property type="entry name" value="Phosphodiest"/>
    <property type="match status" value="1"/>
</dbReference>
<dbReference type="InterPro" id="IPR002591">
    <property type="entry name" value="Phosphodiest/P_Trfase"/>
</dbReference>
<sequence length="171" mass="18493">MKTILVIIDGCRPDGLEQATTPNLDHMIDNGAHTLNASTVSPPITLPVHFSIFTSLTPIGHNVLSNTGSPTPSTDARSIIDVAKDFGKKTAAFYSWEHFRNLSAPGSLDHSHFIKSSSVENCDIEIAQAAAAYLTSSSPDFCFVYFEGTDIAGHKTGWMSKEYLDAIEMAD</sequence>
<accession>A0ABS3AV06</accession>
<dbReference type="PANTHER" id="PTHR10151:SF120">
    <property type="entry name" value="BIS(5'-ADENOSYL)-TRIPHOSPHATASE"/>
    <property type="match status" value="1"/>
</dbReference>
<dbReference type="InterPro" id="IPR017850">
    <property type="entry name" value="Alkaline_phosphatase_core_sf"/>
</dbReference>
<protein>
    <submittedName>
        <fullName evidence="1">Alkaline phosphatase family protein</fullName>
    </submittedName>
</protein>
<comment type="caution">
    <text evidence="1">The sequence shown here is derived from an EMBL/GenBank/DDBJ whole genome shotgun (WGS) entry which is preliminary data.</text>
</comment>
<dbReference type="SUPFAM" id="SSF53649">
    <property type="entry name" value="Alkaline phosphatase-like"/>
    <property type="match status" value="1"/>
</dbReference>
<proteinExistence type="predicted"/>
<evidence type="ECO:0000313" key="2">
    <source>
        <dbReference type="Proteomes" id="UP000717534"/>
    </source>
</evidence>
<dbReference type="Proteomes" id="UP000717534">
    <property type="component" value="Unassembled WGS sequence"/>
</dbReference>
<organism evidence="1 2">
    <name type="scientific">Desulfotalea psychrophila</name>
    <dbReference type="NCBI Taxonomy" id="84980"/>
    <lineage>
        <taxon>Bacteria</taxon>
        <taxon>Pseudomonadati</taxon>
        <taxon>Thermodesulfobacteriota</taxon>
        <taxon>Desulfobulbia</taxon>
        <taxon>Desulfobulbales</taxon>
        <taxon>Desulfocapsaceae</taxon>
        <taxon>Desulfotalea</taxon>
    </lineage>
</organism>
<dbReference type="PANTHER" id="PTHR10151">
    <property type="entry name" value="ECTONUCLEOTIDE PYROPHOSPHATASE/PHOSPHODIESTERASE"/>
    <property type="match status" value="1"/>
</dbReference>
<reference evidence="1 2" key="1">
    <citation type="submission" date="2021-02" db="EMBL/GenBank/DDBJ databases">
        <title>Activity-based single-cell genomes from oceanic crustal fluid captures similar information to metagenomic and metatranscriptomic surveys with orders of magnitude less sampling.</title>
        <authorList>
            <person name="D'Angelo T.S."/>
            <person name="Orcutt B.N."/>
        </authorList>
    </citation>
    <scope>NUCLEOTIDE SEQUENCE [LARGE SCALE GENOMIC DNA]</scope>
    <source>
        <strain evidence="1">AH-315-G02</strain>
    </source>
</reference>
<feature type="non-terminal residue" evidence="1">
    <location>
        <position position="171"/>
    </location>
</feature>